<comment type="subcellular location">
    <subcellularLocation>
        <location evidence="1">Chromosome</location>
    </subcellularLocation>
</comment>
<accession>A0ABD1LC36</accession>
<keyword evidence="7" id="KW-1185">Reference proteome</keyword>
<feature type="compositionally biased region" description="Polar residues" evidence="3">
    <location>
        <begin position="171"/>
        <end position="180"/>
    </location>
</feature>
<dbReference type="InterPro" id="IPR001214">
    <property type="entry name" value="SET_dom"/>
</dbReference>
<dbReference type="Pfam" id="PF10440">
    <property type="entry name" value="WIYLD"/>
    <property type="match status" value="1"/>
</dbReference>
<dbReference type="SMART" id="SM00468">
    <property type="entry name" value="PreSET"/>
    <property type="match status" value="1"/>
</dbReference>
<dbReference type="PANTHER" id="PTHR46450:SF9">
    <property type="entry name" value="HISTONE-LYSINE N-METHYLTRANSFERASE SUVR2-LIKE PROTEIN"/>
    <property type="match status" value="1"/>
</dbReference>
<evidence type="ECO:0000256" key="1">
    <source>
        <dbReference type="ARBA" id="ARBA00004286"/>
    </source>
</evidence>
<feature type="domain" description="Pre-SET" evidence="5">
    <location>
        <begin position="454"/>
        <end position="555"/>
    </location>
</feature>
<dbReference type="GO" id="GO:0005694">
    <property type="term" value="C:chromosome"/>
    <property type="evidence" value="ECO:0007669"/>
    <property type="project" value="UniProtKB-SubCell"/>
</dbReference>
<dbReference type="InterPro" id="IPR007728">
    <property type="entry name" value="Pre-SET_dom"/>
</dbReference>
<evidence type="ECO:0000256" key="3">
    <source>
        <dbReference type="SAM" id="MobiDB-lite"/>
    </source>
</evidence>
<evidence type="ECO:0000259" key="5">
    <source>
        <dbReference type="PROSITE" id="PS50867"/>
    </source>
</evidence>
<evidence type="ECO:0000313" key="7">
    <source>
        <dbReference type="Proteomes" id="UP001603857"/>
    </source>
</evidence>
<dbReference type="InterPro" id="IPR025776">
    <property type="entry name" value="SUVR4/1/2"/>
</dbReference>
<sequence length="781" mass="87173">MAPNPRVVAAFTAMSNLGIHESKVKPVLKKLLKLYDKNWELIEEESYRALADAIFEEEETMAAEPDQNHKNKDGVDDEEARMHETPLRPLKRLRLRGQEGQSSRPLTTTVPSSAAFPLKMPKLEDGTVPQSTKALSDGNARVDARYDPPRDAVVDKGKQPVSPHVIPRGRTSASDRSPLSETVKGRTVESGATRLSNIKMPPPFTFIKPKDEPVDDMPAYDIIPLAVIRPEEPSSGRDSLMGAYEKQDGHDTVLSQCRDEDGEGEDILSSCNEEETSNVDVILTSMREEQSLKIEQTDNVAKEFVTNGSPIVGGNKYSGISNGSVSLKSSSAMDAPHVLSPQPCSSDLDDAVVASKKVGVNDFLQSNGGKELEGPISPNSRTLVVVPKHQLTTGDIRSVHDANDLTKGEERVKISWVNNATNDFPPPFHYIPQNLVFRDAYVNISLSRIGNEDCCSTCMGNCVLSSKPCSCANKTGGEFAYTAQGLLKEGFLEECIAISRDPQNYFYCKACPLETSKNDDCLEPCKGHLKRKFIKECWSKCGCGKYCGNRVVQHGITCNLQVFLTSDGKGWGLRTLDDLPKGAFVCEFVGEILTVKELHERNMKYPKNGKYTYPILFDADWRSGIVKDREALCLYAASYGNAARFINHRCLDANLIEIPVEVEGPSHHYYHFAFFTSRKIAAQEELTWDYGINFDEHDEPVELFQCRCGSKFCRNIKRSNSEFNLPFMCNVHKFVSLSTLPVIYLLDDSISMLWLCLIYFRSKFVLICVFQFSLSLKVKYY</sequence>
<dbReference type="Gene3D" id="1.10.8.850">
    <property type="entry name" value="Histone-lysine N methyltransferase , C-terminal domain-like"/>
    <property type="match status" value="1"/>
</dbReference>
<dbReference type="PANTHER" id="PTHR46450">
    <property type="entry name" value="INACTIVE HISTONE-LYSINE N-METHYLTRANSFERASE SUVR1-RELATED"/>
    <property type="match status" value="1"/>
</dbReference>
<dbReference type="AlphaFoldDB" id="A0ABD1LC36"/>
<comment type="caution">
    <text evidence="6">The sequence shown here is derived from an EMBL/GenBank/DDBJ whole genome shotgun (WGS) entry which is preliminary data.</text>
</comment>
<feature type="compositionally biased region" description="Basic and acidic residues" evidence="3">
    <location>
        <begin position="140"/>
        <end position="158"/>
    </location>
</feature>
<dbReference type="SUPFAM" id="SSF82199">
    <property type="entry name" value="SET domain"/>
    <property type="match status" value="1"/>
</dbReference>
<dbReference type="PROSITE" id="PS51580">
    <property type="entry name" value="SAM_MT43_3"/>
    <property type="match status" value="1"/>
</dbReference>
<dbReference type="InterPro" id="IPR043017">
    <property type="entry name" value="WIYLD_dom_sf"/>
</dbReference>
<organism evidence="6 7">
    <name type="scientific">Flemingia macrophylla</name>
    <dbReference type="NCBI Taxonomy" id="520843"/>
    <lineage>
        <taxon>Eukaryota</taxon>
        <taxon>Viridiplantae</taxon>
        <taxon>Streptophyta</taxon>
        <taxon>Embryophyta</taxon>
        <taxon>Tracheophyta</taxon>
        <taxon>Spermatophyta</taxon>
        <taxon>Magnoliopsida</taxon>
        <taxon>eudicotyledons</taxon>
        <taxon>Gunneridae</taxon>
        <taxon>Pentapetalae</taxon>
        <taxon>rosids</taxon>
        <taxon>fabids</taxon>
        <taxon>Fabales</taxon>
        <taxon>Fabaceae</taxon>
        <taxon>Papilionoideae</taxon>
        <taxon>50 kb inversion clade</taxon>
        <taxon>NPAAA clade</taxon>
        <taxon>indigoferoid/millettioid clade</taxon>
        <taxon>Phaseoleae</taxon>
        <taxon>Flemingia</taxon>
    </lineage>
</organism>
<dbReference type="PROSITE" id="PS50280">
    <property type="entry name" value="SET"/>
    <property type="match status" value="1"/>
</dbReference>
<feature type="region of interest" description="Disordered" evidence="3">
    <location>
        <begin position="59"/>
        <end position="189"/>
    </location>
</feature>
<dbReference type="EMBL" id="JBGMDY010000010">
    <property type="protein sequence ID" value="KAL2321087.1"/>
    <property type="molecule type" value="Genomic_DNA"/>
</dbReference>
<feature type="compositionally biased region" description="Polar residues" evidence="3">
    <location>
        <begin position="99"/>
        <end position="112"/>
    </location>
</feature>
<dbReference type="Pfam" id="PF00856">
    <property type="entry name" value="SET"/>
    <property type="match status" value="1"/>
</dbReference>
<protein>
    <submittedName>
        <fullName evidence="6">Uncharacterized protein</fullName>
    </submittedName>
</protein>
<dbReference type="InterPro" id="IPR018848">
    <property type="entry name" value="WIYLD_domain"/>
</dbReference>
<proteinExistence type="predicted"/>
<evidence type="ECO:0000259" key="4">
    <source>
        <dbReference type="PROSITE" id="PS50280"/>
    </source>
</evidence>
<dbReference type="PROSITE" id="PS50867">
    <property type="entry name" value="PRE_SET"/>
    <property type="match status" value="1"/>
</dbReference>
<evidence type="ECO:0000313" key="6">
    <source>
        <dbReference type="EMBL" id="KAL2321087.1"/>
    </source>
</evidence>
<feature type="compositionally biased region" description="Basic and acidic residues" evidence="3">
    <location>
        <begin position="66"/>
        <end position="86"/>
    </location>
</feature>
<dbReference type="InterPro" id="IPR046341">
    <property type="entry name" value="SET_dom_sf"/>
</dbReference>
<feature type="domain" description="SET" evidence="4">
    <location>
        <begin position="558"/>
        <end position="691"/>
    </location>
</feature>
<evidence type="ECO:0000256" key="2">
    <source>
        <dbReference type="ARBA" id="ARBA00022454"/>
    </source>
</evidence>
<dbReference type="Gene3D" id="2.170.270.10">
    <property type="entry name" value="SET domain"/>
    <property type="match status" value="1"/>
</dbReference>
<dbReference type="SMART" id="SM00317">
    <property type="entry name" value="SET"/>
    <property type="match status" value="1"/>
</dbReference>
<name>A0ABD1LC36_9FABA</name>
<gene>
    <name evidence="6" type="ORF">Fmac_030056</name>
</gene>
<reference evidence="6 7" key="1">
    <citation type="submission" date="2024-08" db="EMBL/GenBank/DDBJ databases">
        <title>Insights into the chromosomal genome structure of Flemingia macrophylla.</title>
        <authorList>
            <person name="Ding Y."/>
            <person name="Zhao Y."/>
            <person name="Bi W."/>
            <person name="Wu M."/>
            <person name="Zhao G."/>
            <person name="Gong Y."/>
            <person name="Li W."/>
            <person name="Zhang P."/>
        </authorList>
    </citation>
    <scope>NUCLEOTIDE SEQUENCE [LARGE SCALE GENOMIC DNA]</scope>
    <source>
        <strain evidence="6">DYQJB</strain>
        <tissue evidence="6">Leaf</tissue>
    </source>
</reference>
<keyword evidence="2" id="KW-0158">Chromosome</keyword>
<dbReference type="CDD" id="cd10538">
    <property type="entry name" value="SET_SETDB-like"/>
    <property type="match status" value="1"/>
</dbReference>
<dbReference type="Proteomes" id="UP001603857">
    <property type="component" value="Unassembled WGS sequence"/>
</dbReference>